<name>A0A1T2KVE4_9GAMM</name>
<dbReference type="InterPro" id="IPR029063">
    <property type="entry name" value="SAM-dependent_MTases_sf"/>
</dbReference>
<dbReference type="Pfam" id="PF05175">
    <property type="entry name" value="MTS"/>
    <property type="match status" value="1"/>
</dbReference>
<keyword evidence="8" id="KW-0418">Kinase</keyword>
<protein>
    <recommendedName>
        <fullName evidence="6">tRNA1(Val) (adenine(37)-N6)-methyltransferase</fullName>
        <ecNumber evidence="6">2.1.1.223</ecNumber>
    </recommendedName>
    <alternativeName>
        <fullName evidence="6">tRNA m6A37 methyltransferase</fullName>
    </alternativeName>
</protein>
<sequence length="238" mass="26287">MSLFRFQQFSVLQEQSAMKVCTDATQFGAMAPVRGGERVLDIGAGTGLLALMVAQLGADSVTAVELTEAACAEASHNFSQSTWQEKFQAIHRDIQGYAAECDEHYDLVISNPPFFDSHSKSAETGRNLARYTDQLPYADLVAAVDKLLSHEGLFYLLISLHAVDTFTAMAATGSLYLAKRRDYRGYAHNQPKVSALTFSRKENACDTAVVTIYSAHREYSEESARYLAPFLLRFADNC</sequence>
<comment type="caution">
    <text evidence="8">The sequence shown here is derived from an EMBL/GenBank/DDBJ whole genome shotgun (WGS) entry which is preliminary data.</text>
</comment>
<accession>A0A1T2KVE4</accession>
<gene>
    <name evidence="8" type="ORF">BOW51_05745</name>
</gene>
<dbReference type="SUPFAM" id="SSF53335">
    <property type="entry name" value="S-adenosyl-L-methionine-dependent methyltransferases"/>
    <property type="match status" value="1"/>
</dbReference>
<evidence type="ECO:0000256" key="3">
    <source>
        <dbReference type="ARBA" id="ARBA00022679"/>
    </source>
</evidence>
<dbReference type="GO" id="GO:0005737">
    <property type="term" value="C:cytoplasm"/>
    <property type="evidence" value="ECO:0007669"/>
    <property type="project" value="UniProtKB-SubCell"/>
</dbReference>
<dbReference type="HAMAP" id="MF_01872">
    <property type="entry name" value="tRNA_methyltr_YfiC"/>
    <property type="match status" value="1"/>
</dbReference>
<dbReference type="OrthoDB" id="5383291at2"/>
<dbReference type="PANTHER" id="PTHR47739:SF1">
    <property type="entry name" value="TRNA1(VAL) (ADENINE(37)-N6)-METHYLTRANSFERASE"/>
    <property type="match status" value="1"/>
</dbReference>
<dbReference type="EC" id="2.1.1.223" evidence="6"/>
<dbReference type="CDD" id="cd02440">
    <property type="entry name" value="AdoMet_MTases"/>
    <property type="match status" value="1"/>
</dbReference>
<keyword evidence="2 6" id="KW-0489">Methyltransferase</keyword>
<dbReference type="GO" id="GO:0008033">
    <property type="term" value="P:tRNA processing"/>
    <property type="evidence" value="ECO:0007669"/>
    <property type="project" value="UniProtKB-UniRule"/>
</dbReference>
<evidence type="ECO:0000256" key="2">
    <source>
        <dbReference type="ARBA" id="ARBA00022603"/>
    </source>
</evidence>
<comment type="function">
    <text evidence="6">Specifically methylates the adenine in position 37 of tRNA(1)(Val) (anticodon cmo5UAC).</text>
</comment>
<evidence type="ECO:0000259" key="7">
    <source>
        <dbReference type="Pfam" id="PF05175"/>
    </source>
</evidence>
<dbReference type="AlphaFoldDB" id="A0A1T2KVE4"/>
<dbReference type="InterPro" id="IPR002052">
    <property type="entry name" value="DNA_methylase_N6_adenine_CS"/>
</dbReference>
<proteinExistence type="inferred from homology"/>
<keyword evidence="3 6" id="KW-0808">Transferase</keyword>
<evidence type="ECO:0000313" key="9">
    <source>
        <dbReference type="Proteomes" id="UP000190896"/>
    </source>
</evidence>
<dbReference type="InterPro" id="IPR007848">
    <property type="entry name" value="Small_mtfrase_dom"/>
</dbReference>
<organism evidence="8 9">
    <name type="scientific">Solemya velesiana gill symbiont</name>
    <dbReference type="NCBI Taxonomy" id="1918948"/>
    <lineage>
        <taxon>Bacteria</taxon>
        <taxon>Pseudomonadati</taxon>
        <taxon>Pseudomonadota</taxon>
        <taxon>Gammaproteobacteria</taxon>
        <taxon>sulfur-oxidizing symbionts</taxon>
    </lineage>
</organism>
<dbReference type="GO" id="GO:0016301">
    <property type="term" value="F:kinase activity"/>
    <property type="evidence" value="ECO:0007669"/>
    <property type="project" value="UniProtKB-KW"/>
</dbReference>
<evidence type="ECO:0000256" key="4">
    <source>
        <dbReference type="ARBA" id="ARBA00022691"/>
    </source>
</evidence>
<evidence type="ECO:0000313" key="8">
    <source>
        <dbReference type="EMBL" id="OOZ36710.1"/>
    </source>
</evidence>
<reference evidence="8 9" key="1">
    <citation type="submission" date="2016-11" db="EMBL/GenBank/DDBJ databases">
        <title>Mixed transmission modes and dynamic genome evolution in an obligate animal-bacterial symbiosis.</title>
        <authorList>
            <person name="Russell S.L."/>
            <person name="Corbett-Detig R.B."/>
            <person name="Cavanaugh C.M."/>
        </authorList>
    </citation>
    <scope>NUCLEOTIDE SEQUENCE [LARGE SCALE GENOMIC DNA]</scope>
    <source>
        <strain evidence="8">Se-Cadez</strain>
    </source>
</reference>
<dbReference type="RefSeq" id="WP_078486661.1">
    <property type="nucleotide sequence ID" value="NZ_MPRJ01000028.1"/>
</dbReference>
<comment type="catalytic activity">
    <reaction evidence="6">
        <text>adenosine(37) in tRNA1(Val) + S-adenosyl-L-methionine = N(6)-methyladenosine(37) in tRNA1(Val) + S-adenosyl-L-homocysteine + H(+)</text>
        <dbReference type="Rhea" id="RHEA:43160"/>
        <dbReference type="Rhea" id="RHEA-COMP:10369"/>
        <dbReference type="Rhea" id="RHEA-COMP:10370"/>
        <dbReference type="ChEBI" id="CHEBI:15378"/>
        <dbReference type="ChEBI" id="CHEBI:57856"/>
        <dbReference type="ChEBI" id="CHEBI:59789"/>
        <dbReference type="ChEBI" id="CHEBI:74411"/>
        <dbReference type="ChEBI" id="CHEBI:74449"/>
        <dbReference type="EC" id="2.1.1.223"/>
    </reaction>
</comment>
<feature type="domain" description="Methyltransferase small" evidence="7">
    <location>
        <begin position="36"/>
        <end position="128"/>
    </location>
</feature>
<keyword evidence="5 6" id="KW-0819">tRNA processing</keyword>
<dbReference type="PANTHER" id="PTHR47739">
    <property type="entry name" value="TRNA1(VAL) (ADENINE(37)-N6)-METHYLTRANSFERASE"/>
    <property type="match status" value="1"/>
</dbReference>
<evidence type="ECO:0000256" key="1">
    <source>
        <dbReference type="ARBA" id="ARBA00022490"/>
    </source>
</evidence>
<evidence type="ECO:0000256" key="6">
    <source>
        <dbReference type="HAMAP-Rule" id="MF_01872"/>
    </source>
</evidence>
<keyword evidence="1 6" id="KW-0963">Cytoplasm</keyword>
<dbReference type="InterPro" id="IPR022882">
    <property type="entry name" value="tRNA_adenine-N6_MeTrfase"/>
</dbReference>
<dbReference type="GO" id="GO:0032259">
    <property type="term" value="P:methylation"/>
    <property type="evidence" value="ECO:0007669"/>
    <property type="project" value="UniProtKB-KW"/>
</dbReference>
<comment type="subcellular location">
    <subcellularLocation>
        <location evidence="6">Cytoplasm</location>
    </subcellularLocation>
</comment>
<comment type="similarity">
    <text evidence="6">Belongs to the methyltransferase superfamily. tRNA (adenine-N(6)-)-methyltransferase family.</text>
</comment>
<keyword evidence="9" id="KW-1185">Reference proteome</keyword>
<dbReference type="PROSITE" id="PS00092">
    <property type="entry name" value="N6_MTASE"/>
    <property type="match status" value="1"/>
</dbReference>
<dbReference type="GO" id="GO:0016430">
    <property type="term" value="F:tRNA (adenine-N6)-methyltransferase activity"/>
    <property type="evidence" value="ECO:0007669"/>
    <property type="project" value="UniProtKB-UniRule"/>
</dbReference>
<evidence type="ECO:0000256" key="5">
    <source>
        <dbReference type="ARBA" id="ARBA00022694"/>
    </source>
</evidence>
<dbReference type="Gene3D" id="3.40.50.150">
    <property type="entry name" value="Vaccinia Virus protein VP39"/>
    <property type="match status" value="1"/>
</dbReference>
<dbReference type="EMBL" id="MPRJ01000028">
    <property type="protein sequence ID" value="OOZ36710.1"/>
    <property type="molecule type" value="Genomic_DNA"/>
</dbReference>
<dbReference type="GO" id="GO:0003676">
    <property type="term" value="F:nucleic acid binding"/>
    <property type="evidence" value="ECO:0007669"/>
    <property type="project" value="InterPro"/>
</dbReference>
<dbReference type="InterPro" id="IPR050210">
    <property type="entry name" value="tRNA_Adenine-N(6)_MTase"/>
</dbReference>
<dbReference type="Proteomes" id="UP000190896">
    <property type="component" value="Unassembled WGS sequence"/>
</dbReference>
<keyword evidence="4 6" id="KW-0949">S-adenosyl-L-methionine</keyword>